<evidence type="ECO:0000256" key="6">
    <source>
        <dbReference type="ARBA" id="ARBA00022816"/>
    </source>
</evidence>
<organism evidence="14 15">
    <name type="scientific">Onchocerca flexuosa</name>
    <dbReference type="NCBI Taxonomy" id="387005"/>
    <lineage>
        <taxon>Eukaryota</taxon>
        <taxon>Metazoa</taxon>
        <taxon>Ecdysozoa</taxon>
        <taxon>Nematoda</taxon>
        <taxon>Chromadorea</taxon>
        <taxon>Rhabditida</taxon>
        <taxon>Spirurina</taxon>
        <taxon>Spiruromorpha</taxon>
        <taxon>Filarioidea</taxon>
        <taxon>Onchocercidae</taxon>
        <taxon>Onchocerca</taxon>
    </lineage>
</organism>
<keyword evidence="6" id="KW-0509">mRNA transport</keyword>
<dbReference type="Proteomes" id="UP000242913">
    <property type="component" value="Unassembled WGS sequence"/>
</dbReference>
<dbReference type="InterPro" id="IPR019049">
    <property type="entry name" value="Nucleoporin_prot_Ndc1/Nup"/>
</dbReference>
<keyword evidence="12" id="KW-0539">Nucleus</keyword>
<dbReference type="AlphaFoldDB" id="A0A238C4E1"/>
<dbReference type="Pfam" id="PF09531">
    <property type="entry name" value="Ndc1_Nup"/>
    <property type="match status" value="2"/>
</dbReference>
<evidence type="ECO:0000313" key="14">
    <source>
        <dbReference type="EMBL" id="OZC12309.1"/>
    </source>
</evidence>
<accession>A0A238C4E1</accession>
<evidence type="ECO:0000256" key="11">
    <source>
        <dbReference type="ARBA" id="ARBA00023136"/>
    </source>
</evidence>
<feature type="transmembrane region" description="Helical" evidence="13">
    <location>
        <begin position="111"/>
        <end position="132"/>
    </location>
</feature>
<evidence type="ECO:0000256" key="7">
    <source>
        <dbReference type="ARBA" id="ARBA00022927"/>
    </source>
</evidence>
<comment type="subcellular location">
    <subcellularLocation>
        <location evidence="1">Nucleus membrane</location>
        <topology evidence="1">Multi-pass membrane protein</topology>
    </subcellularLocation>
    <subcellularLocation>
        <location evidence="2">Nucleus</location>
        <location evidence="2">Nuclear pore complex</location>
    </subcellularLocation>
</comment>
<dbReference type="PANTHER" id="PTHR13269:SF6">
    <property type="entry name" value="NUCLEOPORIN NDC1"/>
    <property type="match status" value="1"/>
</dbReference>
<keyword evidence="5 13" id="KW-0812">Transmembrane</keyword>
<dbReference type="GO" id="GO:0070762">
    <property type="term" value="C:nuclear pore transmembrane ring"/>
    <property type="evidence" value="ECO:0007669"/>
    <property type="project" value="TreeGrafter"/>
</dbReference>
<protein>
    <submittedName>
        <fullName evidence="14">Nucleoporin protein Ndc1-Nup</fullName>
    </submittedName>
</protein>
<dbReference type="GO" id="GO:0015031">
    <property type="term" value="P:protein transport"/>
    <property type="evidence" value="ECO:0007669"/>
    <property type="project" value="UniProtKB-KW"/>
</dbReference>
<feature type="transmembrane region" description="Helical" evidence="13">
    <location>
        <begin position="233"/>
        <end position="254"/>
    </location>
</feature>
<keyword evidence="8 13" id="KW-1133">Transmembrane helix</keyword>
<keyword evidence="10" id="KW-0906">Nuclear pore complex</keyword>
<proteinExistence type="inferred from homology"/>
<evidence type="ECO:0000256" key="4">
    <source>
        <dbReference type="ARBA" id="ARBA00022448"/>
    </source>
</evidence>
<name>A0A238C4E1_9BILA</name>
<evidence type="ECO:0000256" key="1">
    <source>
        <dbReference type="ARBA" id="ARBA00004232"/>
    </source>
</evidence>
<keyword evidence="11 13" id="KW-0472">Membrane</keyword>
<keyword evidence="15" id="KW-1185">Reference proteome</keyword>
<dbReference type="EMBL" id="KZ269978">
    <property type="protein sequence ID" value="OZC12309.1"/>
    <property type="molecule type" value="Genomic_DNA"/>
</dbReference>
<evidence type="ECO:0000256" key="2">
    <source>
        <dbReference type="ARBA" id="ARBA00004567"/>
    </source>
</evidence>
<dbReference type="PANTHER" id="PTHR13269">
    <property type="entry name" value="NUCLEOPORIN NDC1"/>
    <property type="match status" value="1"/>
</dbReference>
<gene>
    <name evidence="14" type="ORF">X798_00831</name>
</gene>
<feature type="transmembrane region" description="Helical" evidence="13">
    <location>
        <begin position="148"/>
        <end position="168"/>
    </location>
</feature>
<dbReference type="OrthoDB" id="67850at2759"/>
<keyword evidence="7" id="KW-0653">Protein transport</keyword>
<dbReference type="GO" id="GO:0030674">
    <property type="term" value="F:protein-macromolecule adaptor activity"/>
    <property type="evidence" value="ECO:0007669"/>
    <property type="project" value="TreeGrafter"/>
</dbReference>
<dbReference type="GO" id="GO:0051028">
    <property type="term" value="P:mRNA transport"/>
    <property type="evidence" value="ECO:0007669"/>
    <property type="project" value="UniProtKB-KW"/>
</dbReference>
<sequence>MVSVAERFHDFTPLSPSLVSPSTDNQKQQQLSSFYSEPSEQLHQKFQISDSISQWFQHIVFLRILKAIICFGLYCVAVYFIAACILQISLLHPIQAVLDCSLLLFSFRSSMYALLFAIFGAIHAALLAFFVLRFDNEDRFSCKSIRSWLIYFGSLNTALSQIVCLSVGSNSPEFSRFFIYLLVVAQAVVTFHEVFRTNHRLVFPVVEMPPYMQFNFVLIPATKSILDTKFSQILKWTALFVVACGLPLFGLSLFRNLFDIPLYFSVSVLLMVHLILHHIAVGLIKVFVLQSYEFSMPPPHAILNPTPEEQRTLIDALESNGIIKAFAFWNLRSLSAACHRRRQVIFSLSQPGGHPRNWNAVRLSCLRQIQYLSLQFENENDRIRSETFASVTAPLLSSSDSNHPAILGHIAWQKDGIRQRLLPRNLRKESKNSLHADLANKLPSFLDKFKFLIHVNHHIVSFFDVYIGILAIESISALICISLNEDRFGVVQKDLHQIVSVLLNFCNNLERYMRSVKKNKEWQNKTCVPLLTSITMALNRMRFTFPEGSISKLLNAQEASYFEKLTSFD</sequence>
<evidence type="ECO:0000256" key="8">
    <source>
        <dbReference type="ARBA" id="ARBA00022989"/>
    </source>
</evidence>
<keyword evidence="9" id="KW-0811">Translocation</keyword>
<feature type="transmembrane region" description="Helical" evidence="13">
    <location>
        <begin position="174"/>
        <end position="195"/>
    </location>
</feature>
<dbReference type="GO" id="GO:0006999">
    <property type="term" value="P:nuclear pore organization"/>
    <property type="evidence" value="ECO:0007669"/>
    <property type="project" value="TreeGrafter"/>
</dbReference>
<evidence type="ECO:0000256" key="13">
    <source>
        <dbReference type="SAM" id="Phobius"/>
    </source>
</evidence>
<evidence type="ECO:0000313" key="15">
    <source>
        <dbReference type="Proteomes" id="UP000242913"/>
    </source>
</evidence>
<evidence type="ECO:0000256" key="5">
    <source>
        <dbReference type="ARBA" id="ARBA00022692"/>
    </source>
</evidence>
<evidence type="ECO:0000256" key="3">
    <source>
        <dbReference type="ARBA" id="ARBA00005760"/>
    </source>
</evidence>
<keyword evidence="4" id="KW-0813">Transport</keyword>
<evidence type="ECO:0000256" key="10">
    <source>
        <dbReference type="ARBA" id="ARBA00023132"/>
    </source>
</evidence>
<feature type="transmembrane region" description="Helical" evidence="13">
    <location>
        <begin position="260"/>
        <end position="288"/>
    </location>
</feature>
<reference evidence="14 15" key="1">
    <citation type="submission" date="2015-12" db="EMBL/GenBank/DDBJ databases">
        <title>Draft genome of the nematode, Onchocerca flexuosa.</title>
        <authorList>
            <person name="Mitreva M."/>
        </authorList>
    </citation>
    <scope>NUCLEOTIDE SEQUENCE [LARGE SCALE GENOMIC DNA]</scope>
    <source>
        <strain evidence="14">Red Deer</strain>
    </source>
</reference>
<evidence type="ECO:0000256" key="12">
    <source>
        <dbReference type="ARBA" id="ARBA00023242"/>
    </source>
</evidence>
<feature type="transmembrane region" description="Helical" evidence="13">
    <location>
        <begin position="67"/>
        <end position="91"/>
    </location>
</feature>
<dbReference type="GO" id="GO:0031965">
    <property type="term" value="C:nuclear membrane"/>
    <property type="evidence" value="ECO:0007669"/>
    <property type="project" value="UniProtKB-SubCell"/>
</dbReference>
<evidence type="ECO:0000256" key="9">
    <source>
        <dbReference type="ARBA" id="ARBA00023010"/>
    </source>
</evidence>
<comment type="similarity">
    <text evidence="3">Belongs to the NDC1 family.</text>
</comment>